<gene>
    <name evidence="1" type="ORF">LPJ66_001194</name>
</gene>
<reference evidence="1" key="1">
    <citation type="submission" date="2022-07" db="EMBL/GenBank/DDBJ databases">
        <title>Phylogenomic reconstructions and comparative analyses of Kickxellomycotina fungi.</title>
        <authorList>
            <person name="Reynolds N.K."/>
            <person name="Stajich J.E."/>
            <person name="Barry K."/>
            <person name="Grigoriev I.V."/>
            <person name="Crous P."/>
            <person name="Smith M.E."/>
        </authorList>
    </citation>
    <scope>NUCLEOTIDE SEQUENCE</scope>
    <source>
        <strain evidence="1">Benny 63K</strain>
    </source>
</reference>
<evidence type="ECO:0000313" key="1">
    <source>
        <dbReference type="EMBL" id="KAJ1900867.1"/>
    </source>
</evidence>
<accession>A0ACC1ITZ0</accession>
<protein>
    <submittedName>
        <fullName evidence="1">Uncharacterized protein</fullName>
    </submittedName>
</protein>
<dbReference type="Proteomes" id="UP001150581">
    <property type="component" value="Unassembled WGS sequence"/>
</dbReference>
<name>A0ACC1ITZ0_9FUNG</name>
<evidence type="ECO:0000313" key="2">
    <source>
        <dbReference type="Proteomes" id="UP001150581"/>
    </source>
</evidence>
<comment type="caution">
    <text evidence="1">The sequence shown here is derived from an EMBL/GenBank/DDBJ whole genome shotgun (WGS) entry which is preliminary data.</text>
</comment>
<organism evidence="1 2">
    <name type="scientific">Kickxella alabastrina</name>
    <dbReference type="NCBI Taxonomy" id="61397"/>
    <lineage>
        <taxon>Eukaryota</taxon>
        <taxon>Fungi</taxon>
        <taxon>Fungi incertae sedis</taxon>
        <taxon>Zoopagomycota</taxon>
        <taxon>Kickxellomycotina</taxon>
        <taxon>Kickxellomycetes</taxon>
        <taxon>Kickxellales</taxon>
        <taxon>Kickxellaceae</taxon>
        <taxon>Kickxella</taxon>
    </lineage>
</organism>
<proteinExistence type="predicted"/>
<sequence>MAGCTTNHTFANVAKGETEASVIASLGNPNEIDGNTYIWRCTANVGYVLKITFDNGIVASVSH</sequence>
<dbReference type="EMBL" id="JANBPG010000056">
    <property type="protein sequence ID" value="KAJ1900867.1"/>
    <property type="molecule type" value="Genomic_DNA"/>
</dbReference>
<keyword evidence="2" id="KW-1185">Reference proteome</keyword>